<sequence length="53" mass="5640">MKKLSLKNADMLSRKELKTIMGGYGGCPDGTAPCTCNGTSYGCQTVSSCWNKC</sequence>
<organism evidence="1 2">
    <name type="scientific">Flavobacterium circumlabens</name>
    <dbReference type="NCBI Taxonomy" id="2133765"/>
    <lineage>
        <taxon>Bacteria</taxon>
        <taxon>Pseudomonadati</taxon>
        <taxon>Bacteroidota</taxon>
        <taxon>Flavobacteriia</taxon>
        <taxon>Flavobacteriales</taxon>
        <taxon>Flavobacteriaceae</taxon>
        <taxon>Flavobacterium</taxon>
    </lineage>
</organism>
<protein>
    <recommendedName>
        <fullName evidence="3">Bacteriocin</fullName>
    </recommendedName>
</protein>
<evidence type="ECO:0008006" key="3">
    <source>
        <dbReference type="Google" id="ProtNLM"/>
    </source>
</evidence>
<dbReference type="RefSeq" id="WP_158286352.1">
    <property type="nucleotide sequence ID" value="NZ_JBDSHJ010000041.1"/>
</dbReference>
<comment type="caution">
    <text evidence="1">The sequence shown here is derived from an EMBL/GenBank/DDBJ whole genome shotgun (WGS) entry which is preliminary data.</text>
</comment>
<evidence type="ECO:0000313" key="1">
    <source>
        <dbReference type="EMBL" id="TCN53146.1"/>
    </source>
</evidence>
<accession>A0ABY2AVN6</accession>
<dbReference type="Proteomes" id="UP000295270">
    <property type="component" value="Unassembled WGS sequence"/>
</dbReference>
<dbReference type="EMBL" id="SLWA01000009">
    <property type="protein sequence ID" value="TCN53146.1"/>
    <property type="molecule type" value="Genomic_DNA"/>
</dbReference>
<reference evidence="1 2" key="1">
    <citation type="journal article" date="2015" name="Stand. Genomic Sci.">
        <title>Genomic Encyclopedia of Bacterial and Archaeal Type Strains, Phase III: the genomes of soil and plant-associated and newly described type strains.</title>
        <authorList>
            <person name="Whitman W.B."/>
            <person name="Woyke T."/>
            <person name="Klenk H.P."/>
            <person name="Zhou Y."/>
            <person name="Lilburn T.G."/>
            <person name="Beck B.J."/>
            <person name="De Vos P."/>
            <person name="Vandamme P."/>
            <person name="Eisen J.A."/>
            <person name="Garrity G."/>
            <person name="Hugenholtz P."/>
            <person name="Kyrpides N.C."/>
        </authorList>
    </citation>
    <scope>NUCLEOTIDE SEQUENCE [LARGE SCALE GENOMIC DNA]</scope>
    <source>
        <strain evidence="1 2">P5626</strain>
    </source>
</reference>
<proteinExistence type="predicted"/>
<keyword evidence="2" id="KW-1185">Reference proteome</keyword>
<gene>
    <name evidence="1" type="ORF">EV142_109129</name>
</gene>
<name>A0ABY2AVN6_9FLAO</name>
<evidence type="ECO:0000313" key="2">
    <source>
        <dbReference type="Proteomes" id="UP000295270"/>
    </source>
</evidence>